<dbReference type="AlphaFoldDB" id="A0AA39QYT1"/>
<evidence type="ECO:0000256" key="4">
    <source>
        <dbReference type="SAM" id="Phobius"/>
    </source>
</evidence>
<sequence length="284" mass="31695">MLLIGLTGSLATGKSTVSRILSSPPYSLPIIDADLLARQVVEPGTLGYRRIVAHFGPTTPDLLLPPPSDDDDDKSKGEGKGKGKDKGKGRPINRAVLGRRVFGDSSERQRDRKVLNSIVHPLVRLAMARAILYYYIRLHRAVVLDIPLLYESGLDIFCSVVIMVAVSSPSVQLQRLRMRDKSLSEEEARARVGSQMGVGEKVGRTRGRGRGRGWVVWNDGDKGILEGEVGRVVREIEGRMGGWWWGLVWGNPVVVVWVAVWCVWVGWRGRRRWEGERGRERAKL</sequence>
<feature type="transmembrane region" description="Helical" evidence="4">
    <location>
        <begin position="243"/>
        <end position="267"/>
    </location>
</feature>
<name>A0AA39QYT1_9LECA</name>
<dbReference type="InterPro" id="IPR001977">
    <property type="entry name" value="Depp_CoAkinase"/>
</dbReference>
<keyword evidence="1" id="KW-0547">Nucleotide-binding</keyword>
<dbReference type="NCBIfam" id="TIGR00152">
    <property type="entry name" value="dephospho-CoA kinase"/>
    <property type="match status" value="1"/>
</dbReference>
<keyword evidence="4" id="KW-1133">Transmembrane helix</keyword>
<evidence type="ECO:0000313" key="5">
    <source>
        <dbReference type="EMBL" id="KAK0510789.1"/>
    </source>
</evidence>
<accession>A0AA39QYT1</accession>
<organism evidence="5 6">
    <name type="scientific">Cladonia borealis</name>
    <dbReference type="NCBI Taxonomy" id="184061"/>
    <lineage>
        <taxon>Eukaryota</taxon>
        <taxon>Fungi</taxon>
        <taxon>Dikarya</taxon>
        <taxon>Ascomycota</taxon>
        <taxon>Pezizomycotina</taxon>
        <taxon>Lecanoromycetes</taxon>
        <taxon>OSLEUM clade</taxon>
        <taxon>Lecanoromycetidae</taxon>
        <taxon>Lecanorales</taxon>
        <taxon>Lecanorineae</taxon>
        <taxon>Cladoniaceae</taxon>
        <taxon>Cladonia</taxon>
    </lineage>
</organism>
<proteinExistence type="inferred from homology"/>
<dbReference type="GO" id="GO:0004140">
    <property type="term" value="F:dephospho-CoA kinase activity"/>
    <property type="evidence" value="ECO:0007669"/>
    <property type="project" value="InterPro"/>
</dbReference>
<evidence type="ECO:0000256" key="3">
    <source>
        <dbReference type="SAM" id="MobiDB-lite"/>
    </source>
</evidence>
<keyword evidence="6" id="KW-1185">Reference proteome</keyword>
<dbReference type="GO" id="GO:0005524">
    <property type="term" value="F:ATP binding"/>
    <property type="evidence" value="ECO:0007669"/>
    <property type="project" value="UniProtKB-KW"/>
</dbReference>
<dbReference type="SUPFAM" id="SSF52540">
    <property type="entry name" value="P-loop containing nucleoside triphosphate hydrolases"/>
    <property type="match status" value="1"/>
</dbReference>
<dbReference type="FunFam" id="3.40.50.300:FF:001227">
    <property type="entry name" value="Dephospho-CoA kinase CAB5"/>
    <property type="match status" value="1"/>
</dbReference>
<dbReference type="GO" id="GO:0015937">
    <property type="term" value="P:coenzyme A biosynthetic process"/>
    <property type="evidence" value="ECO:0007669"/>
    <property type="project" value="InterPro"/>
</dbReference>
<dbReference type="Gene3D" id="3.40.50.300">
    <property type="entry name" value="P-loop containing nucleotide triphosphate hydrolases"/>
    <property type="match status" value="1"/>
</dbReference>
<evidence type="ECO:0008006" key="7">
    <source>
        <dbReference type="Google" id="ProtNLM"/>
    </source>
</evidence>
<reference evidence="5" key="1">
    <citation type="submission" date="2023-03" db="EMBL/GenBank/DDBJ databases">
        <title>Complete genome of Cladonia borealis.</title>
        <authorList>
            <person name="Park H."/>
        </authorList>
    </citation>
    <scope>NUCLEOTIDE SEQUENCE</scope>
    <source>
        <strain evidence="5">ANT050790</strain>
    </source>
</reference>
<dbReference type="InterPro" id="IPR027417">
    <property type="entry name" value="P-loop_NTPase"/>
</dbReference>
<dbReference type="EMBL" id="JAFEKC020000015">
    <property type="protein sequence ID" value="KAK0510789.1"/>
    <property type="molecule type" value="Genomic_DNA"/>
</dbReference>
<evidence type="ECO:0000313" key="6">
    <source>
        <dbReference type="Proteomes" id="UP001166286"/>
    </source>
</evidence>
<dbReference type="Pfam" id="PF01121">
    <property type="entry name" value="CoaE"/>
    <property type="match status" value="2"/>
</dbReference>
<dbReference type="Proteomes" id="UP001166286">
    <property type="component" value="Unassembled WGS sequence"/>
</dbReference>
<evidence type="ECO:0000256" key="1">
    <source>
        <dbReference type="ARBA" id="ARBA00022741"/>
    </source>
</evidence>
<feature type="region of interest" description="Disordered" evidence="3">
    <location>
        <begin position="59"/>
        <end position="91"/>
    </location>
</feature>
<evidence type="ECO:0000256" key="2">
    <source>
        <dbReference type="ARBA" id="ARBA00022840"/>
    </source>
</evidence>
<dbReference type="PANTHER" id="PTHR10695">
    <property type="entry name" value="DEPHOSPHO-COA KINASE-RELATED"/>
    <property type="match status" value="1"/>
</dbReference>
<keyword evidence="4" id="KW-0812">Transmembrane</keyword>
<keyword evidence="4" id="KW-0472">Membrane</keyword>
<dbReference type="PANTHER" id="PTHR10695:SF46">
    <property type="entry name" value="BIFUNCTIONAL COENZYME A SYNTHASE-RELATED"/>
    <property type="match status" value="1"/>
</dbReference>
<keyword evidence="2" id="KW-0067">ATP-binding</keyword>
<gene>
    <name evidence="5" type="ORF">JMJ35_007221</name>
</gene>
<comment type="caution">
    <text evidence="5">The sequence shown here is derived from an EMBL/GenBank/DDBJ whole genome shotgun (WGS) entry which is preliminary data.</text>
</comment>
<dbReference type="HAMAP" id="MF_00376">
    <property type="entry name" value="Dephospho_CoA_kinase"/>
    <property type="match status" value="1"/>
</dbReference>
<dbReference type="PROSITE" id="PS51219">
    <property type="entry name" value="DPCK"/>
    <property type="match status" value="1"/>
</dbReference>
<protein>
    <recommendedName>
        <fullName evidence="7">Dephospho-CoA kinase</fullName>
    </recommendedName>
</protein>
<dbReference type="CDD" id="cd02022">
    <property type="entry name" value="DPCK"/>
    <property type="match status" value="1"/>
</dbReference>
<feature type="compositionally biased region" description="Basic and acidic residues" evidence="3">
    <location>
        <begin position="73"/>
        <end position="88"/>
    </location>
</feature>